<accession>A0A1X0K7A1</accession>
<protein>
    <submittedName>
        <fullName evidence="1">Uncharacterized protein</fullName>
    </submittedName>
</protein>
<dbReference type="Proteomes" id="UP000192601">
    <property type="component" value="Unassembled WGS sequence"/>
</dbReference>
<keyword evidence="2" id="KW-1185">Reference proteome</keyword>
<dbReference type="AlphaFoldDB" id="A0A1X0K7A1"/>
<evidence type="ECO:0000313" key="2">
    <source>
        <dbReference type="Proteomes" id="UP000192601"/>
    </source>
</evidence>
<organism evidence="1 2">
    <name type="scientific">Mycobacterium scrofulaceum</name>
    <dbReference type="NCBI Taxonomy" id="1783"/>
    <lineage>
        <taxon>Bacteria</taxon>
        <taxon>Bacillati</taxon>
        <taxon>Actinomycetota</taxon>
        <taxon>Actinomycetes</taxon>
        <taxon>Mycobacteriales</taxon>
        <taxon>Mycobacteriaceae</taxon>
        <taxon>Mycobacterium</taxon>
    </lineage>
</organism>
<proteinExistence type="predicted"/>
<evidence type="ECO:0000313" key="1">
    <source>
        <dbReference type="EMBL" id="ORB70349.1"/>
    </source>
</evidence>
<gene>
    <name evidence="1" type="ORF">BST44_23775</name>
</gene>
<reference evidence="1 2" key="1">
    <citation type="submission" date="2017-02" db="EMBL/GenBank/DDBJ databases">
        <title>The new phylogeny of genus Mycobacterium.</title>
        <authorList>
            <person name="Tortoli E."/>
            <person name="Trovato A."/>
            <person name="Cirillo D.M."/>
        </authorList>
    </citation>
    <scope>NUCLEOTIDE SEQUENCE [LARGE SCALE GENOMIC DNA]</scope>
    <source>
        <strain evidence="1 2">DSM 43992</strain>
    </source>
</reference>
<dbReference type="EMBL" id="MVIJ01000049">
    <property type="protein sequence ID" value="ORB70349.1"/>
    <property type="molecule type" value="Genomic_DNA"/>
</dbReference>
<name>A0A1X0K7A1_MYCSC</name>
<comment type="caution">
    <text evidence="1">The sequence shown here is derived from an EMBL/GenBank/DDBJ whole genome shotgun (WGS) entry which is preliminary data.</text>
</comment>
<sequence>MDALLDRFEAAQDLLIASIDSLTPIELVAALDRYAFSLGRLDALLYEFSSPFGRPVGRRG</sequence>